<feature type="transmembrane region" description="Helical" evidence="1">
    <location>
        <begin position="161"/>
        <end position="178"/>
    </location>
</feature>
<dbReference type="Pfam" id="PF07589">
    <property type="entry name" value="PEP-CTERM"/>
    <property type="match status" value="1"/>
</dbReference>
<dbReference type="RefSeq" id="WP_214296584.1">
    <property type="nucleotide sequence ID" value="NZ_JAHDYS010000003.1"/>
</dbReference>
<feature type="signal peptide" evidence="2">
    <location>
        <begin position="1"/>
        <end position="24"/>
    </location>
</feature>
<keyword evidence="1" id="KW-0812">Transmembrane</keyword>
<keyword evidence="1" id="KW-1133">Transmembrane helix</keyword>
<comment type="caution">
    <text evidence="4">The sequence shown here is derived from an EMBL/GenBank/DDBJ whole genome shotgun (WGS) entry which is preliminary data.</text>
</comment>
<feature type="domain" description="Ice-binding protein C-terminal" evidence="3">
    <location>
        <begin position="157"/>
        <end position="180"/>
    </location>
</feature>
<name>A0ABS5U5C5_9BACT</name>
<evidence type="ECO:0000259" key="3">
    <source>
        <dbReference type="Pfam" id="PF07589"/>
    </source>
</evidence>
<keyword evidence="2" id="KW-0732">Signal</keyword>
<gene>
    <name evidence="4" type="ORF">KJB30_03650</name>
</gene>
<dbReference type="Proteomes" id="UP000784128">
    <property type="component" value="Unassembled WGS sequence"/>
</dbReference>
<evidence type="ECO:0000256" key="1">
    <source>
        <dbReference type="SAM" id="Phobius"/>
    </source>
</evidence>
<proteinExistence type="predicted"/>
<evidence type="ECO:0000256" key="2">
    <source>
        <dbReference type="SAM" id="SignalP"/>
    </source>
</evidence>
<keyword evidence="5" id="KW-1185">Reference proteome</keyword>
<keyword evidence="1" id="KW-0472">Membrane</keyword>
<feature type="chain" id="PRO_5046386926" evidence="2">
    <location>
        <begin position="25"/>
        <end position="182"/>
    </location>
</feature>
<evidence type="ECO:0000313" key="5">
    <source>
        <dbReference type="Proteomes" id="UP000784128"/>
    </source>
</evidence>
<evidence type="ECO:0000313" key="4">
    <source>
        <dbReference type="EMBL" id="MBT1070867.1"/>
    </source>
</evidence>
<organism evidence="4 5">
    <name type="scientific">Pelotalea chapellei</name>
    <dbReference type="NCBI Taxonomy" id="44671"/>
    <lineage>
        <taxon>Bacteria</taxon>
        <taxon>Pseudomonadati</taxon>
        <taxon>Thermodesulfobacteriota</taxon>
        <taxon>Desulfuromonadia</taxon>
        <taxon>Geobacterales</taxon>
        <taxon>Geobacteraceae</taxon>
        <taxon>Pelotalea</taxon>
    </lineage>
</organism>
<accession>A0ABS5U5C5</accession>
<reference evidence="4 5" key="1">
    <citation type="submission" date="2021-05" db="EMBL/GenBank/DDBJ databases">
        <title>The draft genome of Geobacter chapellei DSM 13688.</title>
        <authorList>
            <person name="Xu Z."/>
            <person name="Masuda Y."/>
            <person name="Itoh H."/>
            <person name="Senoo K."/>
        </authorList>
    </citation>
    <scope>NUCLEOTIDE SEQUENCE [LARGE SCALE GENOMIC DNA]</scope>
    <source>
        <strain evidence="4 5">DSM 13688</strain>
    </source>
</reference>
<dbReference type="EMBL" id="JAHDYS010000003">
    <property type="protein sequence ID" value="MBT1070867.1"/>
    <property type="molecule type" value="Genomic_DNA"/>
</dbReference>
<protein>
    <submittedName>
        <fullName evidence="4">PEP-CTERM sorting domain-containing protein</fullName>
    </submittedName>
</protein>
<sequence length="182" mass="20132">MKYACSILLCLFMLAAYSLFDAHAYSVLEDKLDTTRTQNSPAGGETKFEVPFFNELFDPVNSAPTPYRLQVASHGMQVEFAEKALLSVLSRANEWPRQSKTHGSSLNLSDFFSNSQLGETPDAVTIAYDPSMRLRQFSEQYPKNGLLSPSSSNTPAPVPEPATLMLLGFALSGMALWARKRK</sequence>
<dbReference type="InterPro" id="IPR013424">
    <property type="entry name" value="Ice-binding_C"/>
</dbReference>
<dbReference type="NCBIfam" id="TIGR02595">
    <property type="entry name" value="PEP_CTERM"/>
    <property type="match status" value="1"/>
</dbReference>